<accession>A0ACA9LFD2</accession>
<keyword evidence="2" id="KW-1185">Reference proteome</keyword>
<sequence>MLGIDLKRAKISDKLKIWAGDYHTGYFVLRGKGVVVRKPGPEKGRDLFLLGKLSEMEHDVLEESNPGVPLKKAKFSLYRRLNGIRHNTSKKEERHNSREMMLVEDQFENPENIHLQERIQTIEECYEKFEGEKNNHYYELVVDGEVVFKLGNPEDLSEKKSEPKERIFEKITKEKENKTTETDKEREKAEKLKTSYSNSKENMENLNERDAEYIIDRLLAKKDTDGKIKKIRPDYVFYDNSDSPILVLEVKKPNVKLYECLEKAKKVCKIINAPLAVASDAFKYFSYHLTFNREYLINNRPLEDLPSPQELSSEKLMTNYEKKEPMKEAKDQNLKTIINNELKRHQQYYKIGKYASSLKIRDAVIIKEIIEEMNKIDFAQSDFDAKGVIFEYFLKRKGKNDLAQYFTPRTIVRFMVNYLSPKFGEKVYDPFCGSGGMLIEAFNFIRKQAKTLTNLAEQNNQNANVECDFCQKFFSSQLVKLISEQNKKICEKCLSNLLKRQTFYGKDKATVAYVAKLNMILSGDGHNNIHRVKDTLKEKVENKYEVVITNIPFNMATKFGGIYKIPSNDANAICVQHCLEALKKEKGSRAGIIVPDKFTFFNGYKDLRKKLFEEFTVTVGFTLDALKEPINENDLNDILLEKFLFTKITKEQLENNQ</sequence>
<reference evidence="1" key="1">
    <citation type="submission" date="2021-06" db="EMBL/GenBank/DDBJ databases">
        <authorList>
            <person name="Kallberg Y."/>
            <person name="Tangrot J."/>
            <person name="Rosling A."/>
        </authorList>
    </citation>
    <scope>NUCLEOTIDE SEQUENCE</scope>
    <source>
        <strain evidence="1">MA461A</strain>
    </source>
</reference>
<proteinExistence type="predicted"/>
<evidence type="ECO:0000313" key="2">
    <source>
        <dbReference type="Proteomes" id="UP000789920"/>
    </source>
</evidence>
<comment type="caution">
    <text evidence="1">The sequence shown here is derived from an EMBL/GenBank/DDBJ whole genome shotgun (WGS) entry which is preliminary data.</text>
</comment>
<protein>
    <submittedName>
        <fullName evidence="1">28736_t:CDS:1</fullName>
    </submittedName>
</protein>
<dbReference type="Proteomes" id="UP000789920">
    <property type="component" value="Unassembled WGS sequence"/>
</dbReference>
<organism evidence="1 2">
    <name type="scientific">Racocetra persica</name>
    <dbReference type="NCBI Taxonomy" id="160502"/>
    <lineage>
        <taxon>Eukaryota</taxon>
        <taxon>Fungi</taxon>
        <taxon>Fungi incertae sedis</taxon>
        <taxon>Mucoromycota</taxon>
        <taxon>Glomeromycotina</taxon>
        <taxon>Glomeromycetes</taxon>
        <taxon>Diversisporales</taxon>
        <taxon>Gigasporaceae</taxon>
        <taxon>Racocetra</taxon>
    </lineage>
</organism>
<dbReference type="EMBL" id="CAJVQC010003472">
    <property type="protein sequence ID" value="CAG8527596.1"/>
    <property type="molecule type" value="Genomic_DNA"/>
</dbReference>
<gene>
    <name evidence="1" type="ORF">RPERSI_LOCUS2991</name>
</gene>
<name>A0ACA9LFD2_9GLOM</name>
<evidence type="ECO:0000313" key="1">
    <source>
        <dbReference type="EMBL" id="CAG8527596.1"/>
    </source>
</evidence>